<evidence type="ECO:0000256" key="3">
    <source>
        <dbReference type="ARBA" id="ARBA00022475"/>
    </source>
</evidence>
<feature type="transmembrane region" description="Helical" evidence="7">
    <location>
        <begin position="45"/>
        <end position="61"/>
    </location>
</feature>
<gene>
    <name evidence="8" type="ORF">HMPREF0027_0387</name>
</gene>
<protein>
    <recommendedName>
        <fullName evidence="7">UPF0266 membrane protein HMPREF0027_0387</fullName>
    </recommendedName>
</protein>
<evidence type="ECO:0000256" key="4">
    <source>
        <dbReference type="ARBA" id="ARBA00022692"/>
    </source>
</evidence>
<dbReference type="GO" id="GO:0005886">
    <property type="term" value="C:plasma membrane"/>
    <property type="evidence" value="ECO:0007669"/>
    <property type="project" value="UniProtKB-SubCell"/>
</dbReference>
<keyword evidence="5 7" id="KW-1133">Transmembrane helix</keyword>
<keyword evidence="4 7" id="KW-0812">Transmembrane</keyword>
<evidence type="ECO:0000256" key="7">
    <source>
        <dbReference type="HAMAP-Rule" id="MF_01071"/>
    </source>
</evidence>
<comment type="similarity">
    <text evidence="2 7">Belongs to the UPF0266 family.</text>
</comment>
<feature type="transmembrane region" description="Helical" evidence="7">
    <location>
        <begin position="6"/>
        <end position="24"/>
    </location>
</feature>
<evidence type="ECO:0000256" key="2">
    <source>
        <dbReference type="ARBA" id="ARBA00009962"/>
    </source>
</evidence>
<evidence type="ECO:0000256" key="6">
    <source>
        <dbReference type="ARBA" id="ARBA00023136"/>
    </source>
</evidence>
<feature type="transmembrane region" description="Helical" evidence="7">
    <location>
        <begin position="67"/>
        <end position="85"/>
    </location>
</feature>
<dbReference type="RefSeq" id="WP_005621667.1">
    <property type="nucleotide sequence ID" value="NZ_GL831080.1"/>
</dbReference>
<evidence type="ECO:0000313" key="9">
    <source>
        <dbReference type="Proteomes" id="UP000005467"/>
    </source>
</evidence>
<dbReference type="Proteomes" id="UP000005467">
    <property type="component" value="Unassembled WGS sequence"/>
</dbReference>
<keyword evidence="3 7" id="KW-1003">Cell membrane</keyword>
<name>E8KEX0_9PAST</name>
<organism evidence="8 9">
    <name type="scientific">Actinobacillus ureae ATCC 25976</name>
    <dbReference type="NCBI Taxonomy" id="887324"/>
    <lineage>
        <taxon>Bacteria</taxon>
        <taxon>Pseudomonadati</taxon>
        <taxon>Pseudomonadota</taxon>
        <taxon>Gammaproteobacteria</taxon>
        <taxon>Pasteurellales</taxon>
        <taxon>Pasteurellaceae</taxon>
        <taxon>Actinobacillus</taxon>
    </lineage>
</organism>
<sequence>MTNIILLIGIVAVLAFAIYDQVIMPKLKGETKLVVQLQRQVKGDAWILIGLIALTMVYGVQNGIESLTIYLLAFSIILCVYVTFLRSPRLLLKEQGFFFANVFFEYANINQINLAQSQIIVIDLKSGRRLLVRIQTPEDIEKVVNFFGGYKNDF</sequence>
<dbReference type="HAMAP" id="MF_01071">
    <property type="entry name" value="UPF0266"/>
    <property type="match status" value="1"/>
</dbReference>
<reference evidence="8 9" key="1">
    <citation type="submission" date="2011-01" db="EMBL/GenBank/DDBJ databases">
        <authorList>
            <person name="Muzny D."/>
            <person name="Qin X."/>
            <person name="Deng J."/>
            <person name="Jiang H."/>
            <person name="Liu Y."/>
            <person name="Qu J."/>
            <person name="Song X.-Z."/>
            <person name="Zhang L."/>
            <person name="Thornton R."/>
            <person name="Coyle M."/>
            <person name="Francisco L."/>
            <person name="Jackson L."/>
            <person name="Javaid M."/>
            <person name="Korchina V."/>
            <person name="Kovar C."/>
            <person name="Mata R."/>
            <person name="Mathew T."/>
            <person name="Ngo R."/>
            <person name="Nguyen L."/>
            <person name="Nguyen N."/>
            <person name="Okwuonu G."/>
            <person name="Ongeri F."/>
            <person name="Pham C."/>
            <person name="Simmons D."/>
            <person name="Wilczek-Boney K."/>
            <person name="Hale W."/>
            <person name="Jakkamsetti A."/>
            <person name="Pham P."/>
            <person name="Ruth R."/>
            <person name="San Lucas F."/>
            <person name="Warren J."/>
            <person name="Zhang J."/>
            <person name="Zhao Z."/>
            <person name="Zhou C."/>
            <person name="Zhu D."/>
            <person name="Lee S."/>
            <person name="Bess C."/>
            <person name="Blankenburg K."/>
            <person name="Forbes L."/>
            <person name="Fu Q."/>
            <person name="Gubbala S."/>
            <person name="Hirani K."/>
            <person name="Jayaseelan J.C."/>
            <person name="Lara F."/>
            <person name="Munidasa M."/>
            <person name="Palculict T."/>
            <person name="Patil S."/>
            <person name="Pu L.-L."/>
            <person name="Saada N."/>
            <person name="Tang L."/>
            <person name="Weissenberger G."/>
            <person name="Zhu Y."/>
            <person name="Hemphill L."/>
            <person name="Shang Y."/>
            <person name="Youmans B."/>
            <person name="Ayvaz T."/>
            <person name="Ross M."/>
            <person name="Santibanez J."/>
            <person name="Aqrawi P."/>
            <person name="Gross S."/>
            <person name="Joshi V."/>
            <person name="Fowler G."/>
            <person name="Nazareth L."/>
            <person name="Reid J."/>
            <person name="Worley K."/>
            <person name="Petrosino J."/>
            <person name="Highlander S."/>
            <person name="Gibbs R."/>
        </authorList>
    </citation>
    <scope>NUCLEOTIDE SEQUENCE [LARGE SCALE GENOMIC DNA]</scope>
    <source>
        <strain evidence="8 9">ATCC 25976</strain>
    </source>
</reference>
<accession>E8KEX0</accession>
<dbReference type="EMBL" id="AEVG01000029">
    <property type="protein sequence ID" value="EFX92578.1"/>
    <property type="molecule type" value="Genomic_DNA"/>
</dbReference>
<dbReference type="AlphaFoldDB" id="E8KEX0"/>
<dbReference type="Pfam" id="PF06173">
    <property type="entry name" value="DUF986"/>
    <property type="match status" value="1"/>
</dbReference>
<dbReference type="NCBIfam" id="NF002791">
    <property type="entry name" value="PRK02913.1"/>
    <property type="match status" value="1"/>
</dbReference>
<comment type="caution">
    <text evidence="8">The sequence shown here is derived from an EMBL/GenBank/DDBJ whole genome shotgun (WGS) entry which is preliminary data.</text>
</comment>
<dbReference type="HOGENOM" id="CLU_133645_0_0_6"/>
<dbReference type="PIRSF" id="PIRSF020687">
    <property type="entry name" value="UCP020687"/>
    <property type="match status" value="1"/>
</dbReference>
<keyword evidence="6 7" id="KW-0472">Membrane</keyword>
<dbReference type="InterPro" id="IPR009328">
    <property type="entry name" value="DUF986"/>
</dbReference>
<proteinExistence type="inferred from homology"/>
<evidence type="ECO:0000313" key="8">
    <source>
        <dbReference type="EMBL" id="EFX92578.1"/>
    </source>
</evidence>
<evidence type="ECO:0000256" key="5">
    <source>
        <dbReference type="ARBA" id="ARBA00022989"/>
    </source>
</evidence>
<evidence type="ECO:0000256" key="1">
    <source>
        <dbReference type="ARBA" id="ARBA00004651"/>
    </source>
</evidence>
<keyword evidence="9" id="KW-1185">Reference proteome</keyword>
<comment type="subcellular location">
    <subcellularLocation>
        <location evidence="1 7">Cell membrane</location>
        <topology evidence="1 7">Multi-pass membrane protein</topology>
    </subcellularLocation>
</comment>